<dbReference type="InterPro" id="IPR013057">
    <property type="entry name" value="AA_transpt_TM"/>
</dbReference>
<dbReference type="AlphaFoldDB" id="A0A0T6AW13"/>
<comment type="caution">
    <text evidence="7">The sequence shown here is derived from an EMBL/GenBank/DDBJ whole genome shotgun (WGS) entry which is preliminary data.</text>
</comment>
<feature type="transmembrane region" description="Helical" evidence="5">
    <location>
        <begin position="148"/>
        <end position="168"/>
    </location>
</feature>
<protein>
    <submittedName>
        <fullName evidence="7">Amino acid transporter</fullName>
    </submittedName>
</protein>
<dbReference type="PANTHER" id="PTHR22950:SF494">
    <property type="entry name" value="GH04538P"/>
    <property type="match status" value="1"/>
</dbReference>
<gene>
    <name evidence="7" type="ORF">AMK59_6520</name>
</gene>
<feature type="transmembrane region" description="Helical" evidence="5">
    <location>
        <begin position="434"/>
        <end position="457"/>
    </location>
</feature>
<feature type="transmembrane region" description="Helical" evidence="5">
    <location>
        <begin position="254"/>
        <end position="272"/>
    </location>
</feature>
<dbReference type="OrthoDB" id="1684102at2759"/>
<evidence type="ECO:0000313" key="8">
    <source>
        <dbReference type="Proteomes" id="UP000051574"/>
    </source>
</evidence>
<dbReference type="Gene3D" id="1.20.1740.10">
    <property type="entry name" value="Amino acid/polyamine transporter I"/>
    <property type="match status" value="1"/>
</dbReference>
<feature type="domain" description="Amino acid transporter transmembrane" evidence="6">
    <location>
        <begin position="54"/>
        <end position="457"/>
    </location>
</feature>
<feature type="transmembrane region" description="Helical" evidence="5">
    <location>
        <begin position="328"/>
        <end position="351"/>
    </location>
</feature>
<evidence type="ECO:0000256" key="2">
    <source>
        <dbReference type="ARBA" id="ARBA00022692"/>
    </source>
</evidence>
<dbReference type="Proteomes" id="UP000051574">
    <property type="component" value="Unassembled WGS sequence"/>
</dbReference>
<proteinExistence type="predicted"/>
<sequence length="468" mass="51729">MQEKQEKFPSTFTVDNFSSTTKLAQNEVKLPIGSKETINDNEYNPFQHRQTEHATSTIGVLIHLLKGSLGTGILAMPNAFKNAGLIFGFVGTIVVGILCTHCVQLLVSASHEICRRSKQPVLGFSETAGAVFEHGPKRLRPWAGTARTVVDIALVVTYFMGGAVYIVFISTSIRQLVHHYHPELGWEVIPYMFLILLPLIITCQIRELKFLVPFSFLANIFLVASFGITLVYIFTDIKMGDDLKMVGTMNTIPLFFSTAIFAMEGIGVVMPLENKMKSPQQFLGCPGVLYTAMSFVVILYTIIGFFGYMRYGPDTEGSITYNINTEDILAQVAKVLIAAAVFFTYSLQFFVAMDITWRKLLKDRLPLRFHNIGQVVTRSIIVTLTAGVAAAVPDLEPIIGLVGSICFSILGLTIPSFVDIILRLETDFGPYNWILVKNVLLIIFSLFGLVSGSYASILSLVSSKEDEA</sequence>
<feature type="transmembrane region" description="Helical" evidence="5">
    <location>
        <begin position="284"/>
        <end position="308"/>
    </location>
</feature>
<dbReference type="GO" id="GO:0015179">
    <property type="term" value="F:L-amino acid transmembrane transporter activity"/>
    <property type="evidence" value="ECO:0007669"/>
    <property type="project" value="TreeGrafter"/>
</dbReference>
<feature type="transmembrane region" description="Helical" evidence="5">
    <location>
        <begin position="188"/>
        <end position="205"/>
    </location>
</feature>
<dbReference type="GO" id="GO:0005774">
    <property type="term" value="C:vacuolar membrane"/>
    <property type="evidence" value="ECO:0007669"/>
    <property type="project" value="TreeGrafter"/>
</dbReference>
<feature type="transmembrane region" description="Helical" evidence="5">
    <location>
        <begin position="398"/>
        <end position="422"/>
    </location>
</feature>
<dbReference type="PANTHER" id="PTHR22950">
    <property type="entry name" value="AMINO ACID TRANSPORTER"/>
    <property type="match status" value="1"/>
</dbReference>
<feature type="transmembrane region" description="Helical" evidence="5">
    <location>
        <begin position="212"/>
        <end position="234"/>
    </location>
</feature>
<keyword evidence="8" id="KW-1185">Reference proteome</keyword>
<comment type="subcellular location">
    <subcellularLocation>
        <location evidence="1">Membrane</location>
        <topology evidence="1">Multi-pass membrane protein</topology>
    </subcellularLocation>
</comment>
<reference evidence="7 8" key="1">
    <citation type="submission" date="2015-09" db="EMBL/GenBank/DDBJ databases">
        <title>Draft genome of the scarab beetle Oryctes borbonicus.</title>
        <authorList>
            <person name="Meyer J.M."/>
            <person name="Markov G.V."/>
            <person name="Baskaran P."/>
            <person name="Herrmann M."/>
            <person name="Sommer R.J."/>
            <person name="Roedelsperger C."/>
        </authorList>
    </citation>
    <scope>NUCLEOTIDE SEQUENCE [LARGE SCALE GENOMIC DNA]</scope>
    <source>
        <strain evidence="7">OB123</strain>
        <tissue evidence="7">Whole animal</tissue>
    </source>
</reference>
<evidence type="ECO:0000256" key="1">
    <source>
        <dbReference type="ARBA" id="ARBA00004141"/>
    </source>
</evidence>
<keyword evidence="3 5" id="KW-1133">Transmembrane helix</keyword>
<evidence type="ECO:0000313" key="7">
    <source>
        <dbReference type="EMBL" id="KRT79188.1"/>
    </source>
</evidence>
<evidence type="ECO:0000256" key="3">
    <source>
        <dbReference type="ARBA" id="ARBA00022989"/>
    </source>
</evidence>
<evidence type="ECO:0000256" key="5">
    <source>
        <dbReference type="SAM" id="Phobius"/>
    </source>
</evidence>
<organism evidence="7 8">
    <name type="scientific">Oryctes borbonicus</name>
    <dbReference type="NCBI Taxonomy" id="1629725"/>
    <lineage>
        <taxon>Eukaryota</taxon>
        <taxon>Metazoa</taxon>
        <taxon>Ecdysozoa</taxon>
        <taxon>Arthropoda</taxon>
        <taxon>Hexapoda</taxon>
        <taxon>Insecta</taxon>
        <taxon>Pterygota</taxon>
        <taxon>Neoptera</taxon>
        <taxon>Endopterygota</taxon>
        <taxon>Coleoptera</taxon>
        <taxon>Polyphaga</taxon>
        <taxon>Scarabaeiformia</taxon>
        <taxon>Scarabaeidae</taxon>
        <taxon>Dynastinae</taxon>
        <taxon>Oryctes</taxon>
    </lineage>
</organism>
<accession>A0A0T6AW13</accession>
<feature type="transmembrane region" description="Helical" evidence="5">
    <location>
        <begin position="372"/>
        <end position="392"/>
    </location>
</feature>
<keyword evidence="4 5" id="KW-0472">Membrane</keyword>
<keyword evidence="2 5" id="KW-0812">Transmembrane</keyword>
<dbReference type="EMBL" id="LJIG01022698">
    <property type="protein sequence ID" value="KRT79188.1"/>
    <property type="molecule type" value="Genomic_DNA"/>
</dbReference>
<evidence type="ECO:0000256" key="4">
    <source>
        <dbReference type="ARBA" id="ARBA00023136"/>
    </source>
</evidence>
<evidence type="ECO:0000259" key="6">
    <source>
        <dbReference type="Pfam" id="PF01490"/>
    </source>
</evidence>
<dbReference type="Pfam" id="PF01490">
    <property type="entry name" value="Aa_trans"/>
    <property type="match status" value="1"/>
</dbReference>
<feature type="transmembrane region" description="Helical" evidence="5">
    <location>
        <begin position="86"/>
        <end position="107"/>
    </location>
</feature>
<name>A0A0T6AW13_9SCAR</name>
<feature type="transmembrane region" description="Helical" evidence="5">
    <location>
        <begin position="58"/>
        <end position="80"/>
    </location>
</feature>